<feature type="chain" id="PRO_5009315865" evidence="2">
    <location>
        <begin position="25"/>
        <end position="110"/>
    </location>
</feature>
<keyword evidence="2" id="KW-0732">Signal</keyword>
<dbReference type="AlphaFoldDB" id="A0A1I8BJC9"/>
<feature type="compositionally biased region" description="Acidic residues" evidence="1">
    <location>
        <begin position="96"/>
        <end position="110"/>
    </location>
</feature>
<feature type="signal peptide" evidence="2">
    <location>
        <begin position="1"/>
        <end position="24"/>
    </location>
</feature>
<organism evidence="3 4">
    <name type="scientific">Meloidogyne hapla</name>
    <name type="common">Root-knot nematode worm</name>
    <dbReference type="NCBI Taxonomy" id="6305"/>
    <lineage>
        <taxon>Eukaryota</taxon>
        <taxon>Metazoa</taxon>
        <taxon>Ecdysozoa</taxon>
        <taxon>Nematoda</taxon>
        <taxon>Chromadorea</taxon>
        <taxon>Rhabditida</taxon>
        <taxon>Tylenchina</taxon>
        <taxon>Tylenchomorpha</taxon>
        <taxon>Tylenchoidea</taxon>
        <taxon>Meloidogynidae</taxon>
        <taxon>Meloidogyninae</taxon>
        <taxon>Meloidogyne</taxon>
    </lineage>
</organism>
<name>A0A1I8BJC9_MELHA</name>
<accession>A0A1I8BJC9</accession>
<protein>
    <submittedName>
        <fullName evidence="4">Secreted protein</fullName>
    </submittedName>
</protein>
<evidence type="ECO:0000313" key="3">
    <source>
        <dbReference type="Proteomes" id="UP000095281"/>
    </source>
</evidence>
<dbReference type="WBParaSite" id="MhA1_Contig280.frz3.gene16">
    <property type="protein sequence ID" value="MhA1_Contig280.frz3.gene16"/>
    <property type="gene ID" value="MhA1_Contig280.frz3.gene16"/>
</dbReference>
<proteinExistence type="predicted"/>
<reference evidence="4" key="1">
    <citation type="submission" date="2016-11" db="UniProtKB">
        <authorList>
            <consortium name="WormBaseParasite"/>
        </authorList>
    </citation>
    <scope>IDENTIFICATION</scope>
</reference>
<feature type="region of interest" description="Disordered" evidence="1">
    <location>
        <begin position="89"/>
        <end position="110"/>
    </location>
</feature>
<dbReference type="Proteomes" id="UP000095281">
    <property type="component" value="Unplaced"/>
</dbReference>
<evidence type="ECO:0000256" key="1">
    <source>
        <dbReference type="SAM" id="MobiDB-lite"/>
    </source>
</evidence>
<sequence>MESIQFLIQAFALLVLTNLFYSDGANRPEYLSIDGFQNCTGNKKIDTYKVYCLPAVQHQSCANSAWEELHKLNGTEALQPCEGYETTTVKINGDNGNDDNGDGDDGDDDC</sequence>
<evidence type="ECO:0000256" key="2">
    <source>
        <dbReference type="SAM" id="SignalP"/>
    </source>
</evidence>
<evidence type="ECO:0000313" key="4">
    <source>
        <dbReference type="WBParaSite" id="MhA1_Contig280.frz3.gene16"/>
    </source>
</evidence>
<keyword evidence="3" id="KW-1185">Reference proteome</keyword>